<evidence type="ECO:0000259" key="1">
    <source>
        <dbReference type="Pfam" id="PF12647"/>
    </source>
</evidence>
<gene>
    <name evidence="2" type="ORF">COY66_01515</name>
</gene>
<accession>A0A2M7RK27</accession>
<dbReference type="EMBL" id="PFMD01000018">
    <property type="protein sequence ID" value="PIY97064.1"/>
    <property type="molecule type" value="Genomic_DNA"/>
</dbReference>
<dbReference type="Proteomes" id="UP000230779">
    <property type="component" value="Unassembled WGS sequence"/>
</dbReference>
<dbReference type="Pfam" id="PF12647">
    <property type="entry name" value="RNHCP"/>
    <property type="match status" value="1"/>
</dbReference>
<name>A0A2M7RK27_9BACT</name>
<sequence length="96" mass="11046">MKRFIKRKEDFKCGHCYRLVRGDGYTNHCPNCLYSRHVDQNPGDRKSDCGGLMEPVGVIKKNGEIKIIHRCGKCHVEKINRLSADDNQEVLLSIMQ</sequence>
<evidence type="ECO:0000313" key="3">
    <source>
        <dbReference type="Proteomes" id="UP000230779"/>
    </source>
</evidence>
<dbReference type="AlphaFoldDB" id="A0A2M7RK27"/>
<organism evidence="2 3">
    <name type="scientific">Candidatus Kerfeldbacteria bacterium CG_4_10_14_0_8_um_filter_42_10</name>
    <dbReference type="NCBI Taxonomy" id="2014248"/>
    <lineage>
        <taxon>Bacteria</taxon>
        <taxon>Candidatus Kerfeldiibacteriota</taxon>
    </lineage>
</organism>
<comment type="caution">
    <text evidence="2">The sequence shown here is derived from an EMBL/GenBank/DDBJ whole genome shotgun (WGS) entry which is preliminary data.</text>
</comment>
<proteinExistence type="predicted"/>
<reference evidence="2 3" key="1">
    <citation type="submission" date="2017-09" db="EMBL/GenBank/DDBJ databases">
        <title>Depth-based differentiation of microbial function through sediment-hosted aquifers and enrichment of novel symbionts in the deep terrestrial subsurface.</title>
        <authorList>
            <person name="Probst A.J."/>
            <person name="Ladd B."/>
            <person name="Jarett J.K."/>
            <person name="Geller-Mcgrath D.E."/>
            <person name="Sieber C.M."/>
            <person name="Emerson J.B."/>
            <person name="Anantharaman K."/>
            <person name="Thomas B.C."/>
            <person name="Malmstrom R."/>
            <person name="Stieglmeier M."/>
            <person name="Klingl A."/>
            <person name="Woyke T."/>
            <person name="Ryan C.M."/>
            <person name="Banfield J.F."/>
        </authorList>
    </citation>
    <scope>NUCLEOTIDE SEQUENCE [LARGE SCALE GENOMIC DNA]</scope>
    <source>
        <strain evidence="2">CG_4_10_14_0_8_um_filter_42_10</strain>
    </source>
</reference>
<protein>
    <recommendedName>
        <fullName evidence="1">RNHCP domain-containing protein</fullName>
    </recommendedName>
</protein>
<feature type="domain" description="RNHCP" evidence="1">
    <location>
        <begin position="9"/>
        <end position="92"/>
    </location>
</feature>
<dbReference type="InterPro" id="IPR024439">
    <property type="entry name" value="RNHCP"/>
</dbReference>
<evidence type="ECO:0000313" key="2">
    <source>
        <dbReference type="EMBL" id="PIY97064.1"/>
    </source>
</evidence>